<dbReference type="GO" id="GO:0003700">
    <property type="term" value="F:DNA-binding transcription factor activity"/>
    <property type="evidence" value="ECO:0007669"/>
    <property type="project" value="InterPro"/>
</dbReference>
<dbReference type="AlphaFoldDB" id="A0A9E7ARD3"/>
<dbReference type="PANTHER" id="PTHR30346:SF29">
    <property type="entry name" value="LYSR SUBSTRATE-BINDING"/>
    <property type="match status" value="1"/>
</dbReference>
<dbReference type="Gene3D" id="3.40.190.10">
    <property type="entry name" value="Periplasmic binding protein-like II"/>
    <property type="match status" value="2"/>
</dbReference>
<feature type="domain" description="HTH lysR-type" evidence="5">
    <location>
        <begin position="3"/>
        <end position="60"/>
    </location>
</feature>
<dbReference type="PANTHER" id="PTHR30346">
    <property type="entry name" value="TRANSCRIPTIONAL DUAL REGULATOR HCAR-RELATED"/>
    <property type="match status" value="1"/>
</dbReference>
<keyword evidence="4" id="KW-0804">Transcription</keyword>
<dbReference type="Gene3D" id="1.10.10.10">
    <property type="entry name" value="Winged helix-like DNA-binding domain superfamily/Winged helix DNA-binding domain"/>
    <property type="match status" value="1"/>
</dbReference>
<dbReference type="SUPFAM" id="SSF46785">
    <property type="entry name" value="Winged helix' DNA-binding domain"/>
    <property type="match status" value="1"/>
</dbReference>
<dbReference type="GO" id="GO:0032993">
    <property type="term" value="C:protein-DNA complex"/>
    <property type="evidence" value="ECO:0007669"/>
    <property type="project" value="TreeGrafter"/>
</dbReference>
<evidence type="ECO:0000259" key="5">
    <source>
        <dbReference type="PROSITE" id="PS50931"/>
    </source>
</evidence>
<gene>
    <name evidence="6" type="ORF">M3I41_02850</name>
</gene>
<dbReference type="Pfam" id="PF03466">
    <property type="entry name" value="LysR_substrate"/>
    <property type="match status" value="1"/>
</dbReference>
<dbReference type="InterPro" id="IPR000847">
    <property type="entry name" value="LysR_HTH_N"/>
</dbReference>
<dbReference type="Proteomes" id="UP000830236">
    <property type="component" value="Chromosome"/>
</dbReference>
<sequence length="298" mass="32260">MQLDPRRMAILLAVYRNGGIVAASDTLRISPSAISQQIRLLEKEAGVQLLERTPRGAQLTSAGRLLTDAAERIEAEITGAQRELLASSGQSVTGMVRVGSFQTGILALLLPVREQISQLHPGIELRIYELDDAVSRRRLRSGELDMMLLEADESITFTPTRSTKDIPLTSDPWVLAVPPHQPVPTSLSELTKLNWLDMDISTAGGAAMRRLEGALGHRFNSTHEINDYSTGLTMVAQGLGYCLVPHLALGSFPAPAGVVLHHLTGLGGRKVVLRHRATRLEPDAAASEVIRLLTAKGH</sequence>
<dbReference type="PROSITE" id="PS50931">
    <property type="entry name" value="HTH_LYSR"/>
    <property type="match status" value="1"/>
</dbReference>
<keyword evidence="3" id="KW-0238">DNA-binding</keyword>
<dbReference type="SUPFAM" id="SSF53850">
    <property type="entry name" value="Periplasmic binding protein-like II"/>
    <property type="match status" value="1"/>
</dbReference>
<keyword evidence="2" id="KW-0805">Transcription regulation</keyword>
<evidence type="ECO:0000256" key="1">
    <source>
        <dbReference type="ARBA" id="ARBA00009437"/>
    </source>
</evidence>
<dbReference type="EMBL" id="CP097095">
    <property type="protein sequence ID" value="UQF80232.1"/>
    <property type="molecule type" value="Genomic_DNA"/>
</dbReference>
<comment type="similarity">
    <text evidence="1">Belongs to the LysR transcriptional regulatory family.</text>
</comment>
<dbReference type="InterPro" id="IPR036390">
    <property type="entry name" value="WH_DNA-bd_sf"/>
</dbReference>
<proteinExistence type="inferred from homology"/>
<organism evidence="6 7">
    <name type="scientific">Actinomyces graevenitzii</name>
    <dbReference type="NCBI Taxonomy" id="55565"/>
    <lineage>
        <taxon>Bacteria</taxon>
        <taxon>Bacillati</taxon>
        <taxon>Actinomycetota</taxon>
        <taxon>Actinomycetes</taxon>
        <taxon>Actinomycetales</taxon>
        <taxon>Actinomycetaceae</taxon>
        <taxon>Actinomyces</taxon>
    </lineage>
</organism>
<reference evidence="6" key="1">
    <citation type="submission" date="2022-05" db="EMBL/GenBank/DDBJ databases">
        <title>Using nanopore sequencing to obtain complete genomes from saliva samples.</title>
        <authorList>
            <person name="Baker J.L."/>
        </authorList>
    </citation>
    <scope>NUCLEOTIDE SEQUENCE</scope>
    <source>
        <strain evidence="6">JCVI-JB-Ag32</strain>
    </source>
</reference>
<dbReference type="Pfam" id="PF00126">
    <property type="entry name" value="HTH_1"/>
    <property type="match status" value="1"/>
</dbReference>
<evidence type="ECO:0000256" key="2">
    <source>
        <dbReference type="ARBA" id="ARBA00023015"/>
    </source>
</evidence>
<evidence type="ECO:0000313" key="6">
    <source>
        <dbReference type="EMBL" id="UQF80232.1"/>
    </source>
</evidence>
<evidence type="ECO:0000256" key="3">
    <source>
        <dbReference type="ARBA" id="ARBA00023125"/>
    </source>
</evidence>
<dbReference type="InterPro" id="IPR036388">
    <property type="entry name" value="WH-like_DNA-bd_sf"/>
</dbReference>
<evidence type="ECO:0000256" key="4">
    <source>
        <dbReference type="ARBA" id="ARBA00023163"/>
    </source>
</evidence>
<accession>A0A9E7ARD3</accession>
<dbReference type="InterPro" id="IPR005119">
    <property type="entry name" value="LysR_subst-bd"/>
</dbReference>
<dbReference type="GO" id="GO:0003677">
    <property type="term" value="F:DNA binding"/>
    <property type="evidence" value="ECO:0007669"/>
    <property type="project" value="UniProtKB-KW"/>
</dbReference>
<protein>
    <submittedName>
        <fullName evidence="6">LysR family transcriptional regulator</fullName>
    </submittedName>
</protein>
<name>A0A9E7ARD3_9ACTO</name>
<dbReference type="KEGG" id="agh:M3I41_02850"/>
<evidence type="ECO:0000313" key="7">
    <source>
        <dbReference type="Proteomes" id="UP000830236"/>
    </source>
</evidence>